<dbReference type="EMBL" id="JAHQIW010007394">
    <property type="protein sequence ID" value="KAJ1374096.1"/>
    <property type="molecule type" value="Genomic_DNA"/>
</dbReference>
<dbReference type="AlphaFoldDB" id="A0AAD5RDR9"/>
<dbReference type="InterPro" id="IPR017937">
    <property type="entry name" value="Thioredoxin_CS"/>
</dbReference>
<dbReference type="SUPFAM" id="SSF69000">
    <property type="entry name" value="FAD-dependent thiol oxidase"/>
    <property type="match status" value="1"/>
</dbReference>
<keyword evidence="12" id="KW-1185">Reference proteome</keyword>
<evidence type="ECO:0000313" key="11">
    <source>
        <dbReference type="EMBL" id="KAJ1374096.1"/>
    </source>
</evidence>
<dbReference type="PROSITE" id="PS00194">
    <property type="entry name" value="THIOREDOXIN_1"/>
    <property type="match status" value="1"/>
</dbReference>
<keyword evidence="7" id="KW-0325">Glycoprotein</keyword>
<keyword evidence="2 8" id="KW-0285">Flavoprotein</keyword>
<comment type="catalytic activity">
    <reaction evidence="8">
        <text>2 R'C(R)SH + O2 = R'C(R)S-S(R)CR' + H2O2</text>
        <dbReference type="Rhea" id="RHEA:17357"/>
        <dbReference type="ChEBI" id="CHEBI:15379"/>
        <dbReference type="ChEBI" id="CHEBI:16240"/>
        <dbReference type="ChEBI" id="CHEBI:16520"/>
        <dbReference type="ChEBI" id="CHEBI:17412"/>
        <dbReference type="EC" id="1.8.3.2"/>
    </reaction>
</comment>
<dbReference type="InterPro" id="IPR013766">
    <property type="entry name" value="Thioredoxin_domain"/>
</dbReference>
<dbReference type="FunFam" id="1.20.120.310:FF:000005">
    <property type="entry name" value="Sulfhydryl oxidase"/>
    <property type="match status" value="1"/>
</dbReference>
<dbReference type="InterPro" id="IPR017905">
    <property type="entry name" value="ERV/ALR_sulphydryl_oxidase"/>
</dbReference>
<dbReference type="PROSITE" id="PS51324">
    <property type="entry name" value="ERV_ALR"/>
    <property type="match status" value="1"/>
</dbReference>
<sequence>MLHLLLTFLPWVLSEIANYKTIPKGMNPTLYSSEDFVVQLDDNTFNDTIFCSGKNCTSYLVEFYSDWCGHCRSFAPLYKELANDVRGWQDVVKIAAINCADSMNQITCENNGIHFFPLIKYFPRNSTHAFNESKLRPYHSLAEMRDQLTKVVMDDYSVNRFDDWPAFDYLGDVVTWDELWNGTPNSAQHLAVVFENHQASLTGAQLLLDLHKQRNRLLVRRCLKNHPLADALHLTDFPSLVIFKRGEKKPVIVSELRRLLLSELKNFMNETAHSSMQSVQFHSRRNRTNPCDADPEKCRDMFYASEVDMLKAMRYALYRESSRTGGPLTGANLTALHSFVSLLADHFPMSTTYGNNTVLEQSMRAVKVFARLREFIENRGLDSSITTDDWQKEFVAAEEAAGRPFAVNSDWEHCRGSTGQYRGYTCALWVAFHAITVSAYKQNREHLADFKPSEPLKAIRAWIVSFFGCLHCREHFLKMTANTFPIETQVRNADEVFMYLWRVHNIVNARLQGRDTEDPLYPKLQFPAKFLCQNCTVNGSLVEEEVRDFLLDYYSRIKPFQTPRFLLF</sequence>
<dbReference type="InterPro" id="IPR036249">
    <property type="entry name" value="Thioredoxin-like_sf"/>
</dbReference>
<organism evidence="11 12">
    <name type="scientific">Parelaphostrongylus tenuis</name>
    <name type="common">Meningeal worm</name>
    <dbReference type="NCBI Taxonomy" id="148309"/>
    <lineage>
        <taxon>Eukaryota</taxon>
        <taxon>Metazoa</taxon>
        <taxon>Ecdysozoa</taxon>
        <taxon>Nematoda</taxon>
        <taxon>Chromadorea</taxon>
        <taxon>Rhabditida</taxon>
        <taxon>Rhabditina</taxon>
        <taxon>Rhabditomorpha</taxon>
        <taxon>Strongyloidea</taxon>
        <taxon>Metastrongylidae</taxon>
        <taxon>Parelaphostrongylus</taxon>
    </lineage>
</organism>
<dbReference type="SUPFAM" id="SSF52833">
    <property type="entry name" value="Thioredoxin-like"/>
    <property type="match status" value="1"/>
</dbReference>
<evidence type="ECO:0000259" key="9">
    <source>
        <dbReference type="PROSITE" id="PS51324"/>
    </source>
</evidence>
<feature type="domain" description="ERV/ALR sulfhydryl oxidase" evidence="9">
    <location>
        <begin position="417"/>
        <end position="525"/>
    </location>
</feature>
<comment type="cofactor">
    <cofactor evidence="1 8">
        <name>FAD</name>
        <dbReference type="ChEBI" id="CHEBI:57692"/>
    </cofactor>
</comment>
<dbReference type="GO" id="GO:0005615">
    <property type="term" value="C:extracellular space"/>
    <property type="evidence" value="ECO:0007669"/>
    <property type="project" value="TreeGrafter"/>
</dbReference>
<dbReference type="InterPro" id="IPR042568">
    <property type="entry name" value="QSOX_FAD-bd_sf"/>
</dbReference>
<dbReference type="GO" id="GO:0006457">
    <property type="term" value="P:protein folding"/>
    <property type="evidence" value="ECO:0007669"/>
    <property type="project" value="TreeGrafter"/>
</dbReference>
<name>A0AAD5RDR9_PARTN</name>
<dbReference type="GO" id="GO:0000139">
    <property type="term" value="C:Golgi membrane"/>
    <property type="evidence" value="ECO:0007669"/>
    <property type="project" value="TreeGrafter"/>
</dbReference>
<dbReference type="Pfam" id="PF04777">
    <property type="entry name" value="Evr1_Alr"/>
    <property type="match status" value="1"/>
</dbReference>
<dbReference type="PANTHER" id="PTHR22897:SF8">
    <property type="entry name" value="SULFHYDRYL OXIDASE"/>
    <property type="match status" value="1"/>
</dbReference>
<proteinExistence type="predicted"/>
<dbReference type="InterPro" id="IPR036774">
    <property type="entry name" value="ERV/ALR_sulphydryl_oxid_sf"/>
</dbReference>
<evidence type="ECO:0000256" key="6">
    <source>
        <dbReference type="ARBA" id="ARBA00023157"/>
    </source>
</evidence>
<dbReference type="GO" id="GO:0003756">
    <property type="term" value="F:protein disulfide isomerase activity"/>
    <property type="evidence" value="ECO:0007669"/>
    <property type="project" value="TreeGrafter"/>
</dbReference>
<evidence type="ECO:0000256" key="4">
    <source>
        <dbReference type="ARBA" id="ARBA00022827"/>
    </source>
</evidence>
<dbReference type="PROSITE" id="PS51352">
    <property type="entry name" value="THIOREDOXIN_2"/>
    <property type="match status" value="1"/>
</dbReference>
<keyword evidence="5 8" id="KW-0560">Oxidoreductase</keyword>
<evidence type="ECO:0000256" key="5">
    <source>
        <dbReference type="ARBA" id="ARBA00023002"/>
    </source>
</evidence>
<reference evidence="11" key="1">
    <citation type="submission" date="2021-06" db="EMBL/GenBank/DDBJ databases">
        <title>Parelaphostrongylus tenuis whole genome reference sequence.</title>
        <authorList>
            <person name="Garwood T.J."/>
            <person name="Larsen P.A."/>
            <person name="Fountain-Jones N.M."/>
            <person name="Garbe J.R."/>
            <person name="Macchietto M.G."/>
            <person name="Kania S.A."/>
            <person name="Gerhold R.W."/>
            <person name="Richards J.E."/>
            <person name="Wolf T.M."/>
        </authorList>
    </citation>
    <scope>NUCLEOTIDE SEQUENCE</scope>
    <source>
        <strain evidence="11">MNPRO001-30</strain>
        <tissue evidence="11">Meninges</tissue>
    </source>
</reference>
<dbReference type="GO" id="GO:0016971">
    <property type="term" value="F:flavin-dependent sulfhydryl oxidase activity"/>
    <property type="evidence" value="ECO:0007669"/>
    <property type="project" value="InterPro"/>
</dbReference>
<gene>
    <name evidence="11" type="ORF">KIN20_036695</name>
</gene>
<dbReference type="Gene3D" id="3.40.30.10">
    <property type="entry name" value="Glutaredoxin"/>
    <property type="match status" value="2"/>
</dbReference>
<feature type="domain" description="Thioredoxin" evidence="10">
    <location>
        <begin position="19"/>
        <end position="150"/>
    </location>
</feature>
<evidence type="ECO:0000313" key="12">
    <source>
        <dbReference type="Proteomes" id="UP001196413"/>
    </source>
</evidence>
<dbReference type="Gene3D" id="1.20.120.1960">
    <property type="entry name" value="QSOX sulfhydryl oxidase domain"/>
    <property type="match status" value="1"/>
</dbReference>
<dbReference type="PANTHER" id="PTHR22897">
    <property type="entry name" value="QUIESCIN Q6-RELATED SULFHYDRYL OXIDASE"/>
    <property type="match status" value="1"/>
</dbReference>
<evidence type="ECO:0000256" key="3">
    <source>
        <dbReference type="ARBA" id="ARBA00022729"/>
    </source>
</evidence>
<keyword evidence="6" id="KW-1015">Disulfide bond</keyword>
<evidence type="ECO:0000256" key="8">
    <source>
        <dbReference type="RuleBase" id="RU371123"/>
    </source>
</evidence>
<accession>A0AAD5RDR9</accession>
<dbReference type="Gene3D" id="1.20.120.310">
    <property type="entry name" value="ERV/ALR sulfhydryl oxidase domain"/>
    <property type="match status" value="1"/>
</dbReference>
<evidence type="ECO:0000256" key="2">
    <source>
        <dbReference type="ARBA" id="ARBA00022630"/>
    </source>
</evidence>
<dbReference type="Proteomes" id="UP001196413">
    <property type="component" value="Unassembled WGS sequence"/>
</dbReference>
<dbReference type="Pfam" id="PF00085">
    <property type="entry name" value="Thioredoxin"/>
    <property type="match status" value="1"/>
</dbReference>
<dbReference type="FunFam" id="3.40.30.10:FF:000379">
    <property type="entry name" value="Sulfhydryl oxidase"/>
    <property type="match status" value="1"/>
</dbReference>
<protein>
    <recommendedName>
        <fullName evidence="8">Sulfhydryl oxidase</fullName>
        <ecNumber evidence="8">1.8.3.2</ecNumber>
    </recommendedName>
</protein>
<keyword evidence="3" id="KW-0732">Signal</keyword>
<dbReference type="EC" id="1.8.3.2" evidence="8"/>
<evidence type="ECO:0000256" key="1">
    <source>
        <dbReference type="ARBA" id="ARBA00001974"/>
    </source>
</evidence>
<keyword evidence="4 8" id="KW-0274">FAD</keyword>
<dbReference type="InterPro" id="IPR039798">
    <property type="entry name" value="Sulfhydryl_oxidase"/>
</dbReference>
<evidence type="ECO:0000259" key="10">
    <source>
        <dbReference type="PROSITE" id="PS51352"/>
    </source>
</evidence>
<comment type="caution">
    <text evidence="11">The sequence shown here is derived from an EMBL/GenBank/DDBJ whole genome shotgun (WGS) entry which is preliminary data.</text>
</comment>
<evidence type="ECO:0000256" key="7">
    <source>
        <dbReference type="ARBA" id="ARBA00023180"/>
    </source>
</evidence>